<dbReference type="EMBL" id="JADNRY010000003">
    <property type="protein sequence ID" value="KAF9077793.1"/>
    <property type="molecule type" value="Genomic_DNA"/>
</dbReference>
<evidence type="ECO:0000313" key="1">
    <source>
        <dbReference type="EMBL" id="KAF9077793.1"/>
    </source>
</evidence>
<dbReference type="AlphaFoldDB" id="A0A9P5UGS4"/>
<reference evidence="1" key="1">
    <citation type="submission" date="2020-11" db="EMBL/GenBank/DDBJ databases">
        <authorList>
            <consortium name="DOE Joint Genome Institute"/>
            <person name="Ahrendt S."/>
            <person name="Riley R."/>
            <person name="Andreopoulos W."/>
            <person name="Labutti K."/>
            <person name="Pangilinan J."/>
            <person name="Ruiz-Duenas F.J."/>
            <person name="Barrasa J.M."/>
            <person name="Sanchez-Garcia M."/>
            <person name="Camarero S."/>
            <person name="Miyauchi S."/>
            <person name="Serrano A."/>
            <person name="Linde D."/>
            <person name="Babiker R."/>
            <person name="Drula E."/>
            <person name="Ayuso-Fernandez I."/>
            <person name="Pacheco R."/>
            <person name="Padilla G."/>
            <person name="Ferreira P."/>
            <person name="Barriuso J."/>
            <person name="Kellner H."/>
            <person name="Castanera R."/>
            <person name="Alfaro M."/>
            <person name="Ramirez L."/>
            <person name="Pisabarro A.G."/>
            <person name="Kuo A."/>
            <person name="Tritt A."/>
            <person name="Lipzen A."/>
            <person name="He G."/>
            <person name="Yan M."/>
            <person name="Ng V."/>
            <person name="Cullen D."/>
            <person name="Martin F."/>
            <person name="Rosso M.-N."/>
            <person name="Henrissat B."/>
            <person name="Hibbett D."/>
            <person name="Martinez A.T."/>
            <person name="Grigoriev I.V."/>
        </authorList>
    </citation>
    <scope>NUCLEOTIDE SEQUENCE</scope>
    <source>
        <strain evidence="1">AH 40177</strain>
    </source>
</reference>
<evidence type="ECO:0000313" key="2">
    <source>
        <dbReference type="Proteomes" id="UP000772434"/>
    </source>
</evidence>
<name>A0A9P5UGS4_9AGAR</name>
<comment type="caution">
    <text evidence="1">The sequence shown here is derived from an EMBL/GenBank/DDBJ whole genome shotgun (WGS) entry which is preliminary data.</text>
</comment>
<dbReference type="OrthoDB" id="3041043at2759"/>
<keyword evidence="2" id="KW-1185">Reference proteome</keyword>
<proteinExistence type="predicted"/>
<protein>
    <submittedName>
        <fullName evidence="1">Uncharacterized protein</fullName>
    </submittedName>
</protein>
<accession>A0A9P5UGS4</accession>
<organism evidence="1 2">
    <name type="scientific">Rhodocollybia butyracea</name>
    <dbReference type="NCBI Taxonomy" id="206335"/>
    <lineage>
        <taxon>Eukaryota</taxon>
        <taxon>Fungi</taxon>
        <taxon>Dikarya</taxon>
        <taxon>Basidiomycota</taxon>
        <taxon>Agaricomycotina</taxon>
        <taxon>Agaricomycetes</taxon>
        <taxon>Agaricomycetidae</taxon>
        <taxon>Agaricales</taxon>
        <taxon>Marasmiineae</taxon>
        <taxon>Omphalotaceae</taxon>
        <taxon>Rhodocollybia</taxon>
    </lineage>
</organism>
<sequence>MSISFERVLEAFTSLNNDRTINTPFIFFNEFNTPMILILRRVNHFMDNHASTFLNNAMDIRHTMNRFFRSPMEYGEFQDLQAYTGALVSGSIALQYFSREEYESDLDVFCELSKCVELAQWLQRIGYEYEASKKQKLGFNNDYRRVILEQSQLRVIHQPPDLPENEYRSDIHFNVDHWKQCYHSTPVRQLSNVLAMAQALRIALFPRTTLVEHRTVVFNQGKPFEQQLTSLKKWNDRDYPYSKTPNWQSVIDFRCEFYGGTTRFPRDSFCYSRELPYLGNRQPHQDRLECNSFQLTFSNHANNFFFERARVPPGSSAYIISKQELPRFNTQLNFYHNFIYNGTLSLTTVFTIDPDDVGIVFLLNWEYFDSD</sequence>
<gene>
    <name evidence="1" type="ORF">BDP27DRAFT_1357189</name>
</gene>
<dbReference type="Proteomes" id="UP000772434">
    <property type="component" value="Unassembled WGS sequence"/>
</dbReference>